<dbReference type="RefSeq" id="WP_240668921.1">
    <property type="nucleotide sequence ID" value="NZ_OLKH01000110.1"/>
</dbReference>
<keyword evidence="1" id="KW-0472">Membrane</keyword>
<dbReference type="AlphaFoldDB" id="A0A2N9PCC1"/>
<organism evidence="3 4">
    <name type="scientific">Flavobacterium columnare</name>
    <dbReference type="NCBI Taxonomy" id="996"/>
    <lineage>
        <taxon>Bacteria</taxon>
        <taxon>Pseudomonadati</taxon>
        <taxon>Bacteroidota</taxon>
        <taxon>Flavobacteriia</taxon>
        <taxon>Flavobacteriales</taxon>
        <taxon>Flavobacteriaceae</taxon>
        <taxon>Flavobacterium</taxon>
    </lineage>
</organism>
<dbReference type="GO" id="GO:0016020">
    <property type="term" value="C:membrane"/>
    <property type="evidence" value="ECO:0007669"/>
    <property type="project" value="UniProtKB-UniRule"/>
</dbReference>
<accession>A0A2N9PCC1</accession>
<gene>
    <name evidence="3" type="primary">oprF_4</name>
    <name evidence="3" type="ORF">FLACOL_02004</name>
</gene>
<feature type="domain" description="OmpA-like" evidence="2">
    <location>
        <begin position="14"/>
        <end position="125"/>
    </location>
</feature>
<dbReference type="InterPro" id="IPR006665">
    <property type="entry name" value="OmpA-like"/>
</dbReference>
<feature type="domain" description="OmpA-like" evidence="2">
    <location>
        <begin position="179"/>
        <end position="293"/>
    </location>
</feature>
<reference evidence="3 4" key="1">
    <citation type="submission" date="2018-02" db="EMBL/GenBank/DDBJ databases">
        <authorList>
            <person name="Cohen D.B."/>
            <person name="Kent A.D."/>
        </authorList>
    </citation>
    <scope>NUCLEOTIDE SEQUENCE [LARGE SCALE GENOMIC DNA]</scope>
    <source>
        <strain evidence="3">CIP109753</strain>
    </source>
</reference>
<dbReference type="InterPro" id="IPR050330">
    <property type="entry name" value="Bact_OuterMem_StrucFunc"/>
</dbReference>
<dbReference type="PROSITE" id="PS51123">
    <property type="entry name" value="OMPA_2"/>
    <property type="match status" value="2"/>
</dbReference>
<evidence type="ECO:0000313" key="3">
    <source>
        <dbReference type="EMBL" id="SPE77990.1"/>
    </source>
</evidence>
<dbReference type="CDD" id="cd07185">
    <property type="entry name" value="OmpA_C-like"/>
    <property type="match status" value="1"/>
</dbReference>
<dbReference type="PANTHER" id="PTHR30329">
    <property type="entry name" value="STATOR ELEMENT OF FLAGELLAR MOTOR COMPLEX"/>
    <property type="match status" value="1"/>
</dbReference>
<dbReference type="Pfam" id="PF00691">
    <property type="entry name" value="OmpA"/>
    <property type="match status" value="2"/>
</dbReference>
<proteinExistence type="predicted"/>
<dbReference type="PANTHER" id="PTHR30329:SF21">
    <property type="entry name" value="LIPOPROTEIN YIAD-RELATED"/>
    <property type="match status" value="1"/>
</dbReference>
<name>A0A2N9PCC1_9FLAO</name>
<evidence type="ECO:0000256" key="1">
    <source>
        <dbReference type="PROSITE-ProRule" id="PRU00473"/>
    </source>
</evidence>
<dbReference type="InterPro" id="IPR036737">
    <property type="entry name" value="OmpA-like_sf"/>
</dbReference>
<dbReference type="Gene3D" id="3.30.1330.60">
    <property type="entry name" value="OmpA-like domain"/>
    <property type="match status" value="2"/>
</dbReference>
<dbReference type="Proteomes" id="UP000238180">
    <property type="component" value="Unassembled WGS sequence"/>
</dbReference>
<sequence length="293" mass="34339">MSKLSFLIIMLFFNWKFFGQEQFSIYFKSNKYDLTPSEKQGVENWIQENKKSKILTLSGYTDEDGSNQYNDSLAKKRTETIFNLIKGKIVIREDFKKISFGELHQQSKIKAENRKVVVFYLKEKDLNKEKEIIAPKLPTNNSRDLVIFPHSLLLNNPDGSETEIKLDTQFMKKIHEAKVGEKLKIENLNFVLNTYAITQESRGKLYELWLVMQQNPKLKIQIQGHVCCVNKDRQDLSTQRAKAVYKFLEFKNVDKSRMSYKGFGSSQPLYELPEKSEEERAANRRVEIEIVEN</sequence>
<protein>
    <submittedName>
        <fullName evidence="3">Outer membrane porin F</fullName>
    </submittedName>
</protein>
<evidence type="ECO:0000313" key="4">
    <source>
        <dbReference type="Proteomes" id="UP000238180"/>
    </source>
</evidence>
<dbReference type="SUPFAM" id="SSF103088">
    <property type="entry name" value="OmpA-like"/>
    <property type="match status" value="2"/>
</dbReference>
<dbReference type="EMBL" id="OLKH01000110">
    <property type="protein sequence ID" value="SPE77990.1"/>
    <property type="molecule type" value="Genomic_DNA"/>
</dbReference>
<evidence type="ECO:0000259" key="2">
    <source>
        <dbReference type="PROSITE" id="PS51123"/>
    </source>
</evidence>